<gene>
    <name evidence="2" type="primary">jg7969</name>
    <name evidence="2" type="ORF">PAEG_LOCUS25107</name>
</gene>
<reference evidence="2" key="1">
    <citation type="submission" date="2022-03" db="EMBL/GenBank/DDBJ databases">
        <authorList>
            <person name="Lindestad O."/>
        </authorList>
    </citation>
    <scope>NUCLEOTIDE SEQUENCE</scope>
</reference>
<proteinExistence type="predicted"/>
<keyword evidence="3" id="KW-1185">Reference proteome</keyword>
<feature type="compositionally biased region" description="Low complexity" evidence="1">
    <location>
        <begin position="206"/>
        <end position="219"/>
    </location>
</feature>
<name>A0A8S4SEQ4_9NEOP</name>
<feature type="compositionally biased region" description="Pro residues" evidence="1">
    <location>
        <begin position="116"/>
        <end position="137"/>
    </location>
</feature>
<evidence type="ECO:0000313" key="3">
    <source>
        <dbReference type="Proteomes" id="UP000838756"/>
    </source>
</evidence>
<feature type="region of interest" description="Disordered" evidence="1">
    <location>
        <begin position="177"/>
        <end position="252"/>
    </location>
</feature>
<feature type="region of interest" description="Disordered" evidence="1">
    <location>
        <begin position="1"/>
        <end position="25"/>
    </location>
</feature>
<feature type="region of interest" description="Disordered" evidence="1">
    <location>
        <begin position="92"/>
        <end position="144"/>
    </location>
</feature>
<protein>
    <submittedName>
        <fullName evidence="2">Jg7969 protein</fullName>
    </submittedName>
</protein>
<comment type="caution">
    <text evidence="2">The sequence shown here is derived from an EMBL/GenBank/DDBJ whole genome shotgun (WGS) entry which is preliminary data.</text>
</comment>
<accession>A0A8S4SEQ4</accession>
<dbReference type="EMBL" id="CAKXAJ010026292">
    <property type="protein sequence ID" value="CAH2265796.1"/>
    <property type="molecule type" value="Genomic_DNA"/>
</dbReference>
<evidence type="ECO:0000313" key="2">
    <source>
        <dbReference type="EMBL" id="CAH2265796.1"/>
    </source>
</evidence>
<dbReference type="AlphaFoldDB" id="A0A8S4SEQ4"/>
<dbReference type="OrthoDB" id="7467908at2759"/>
<dbReference type="Proteomes" id="UP000838756">
    <property type="component" value="Unassembled WGS sequence"/>
</dbReference>
<evidence type="ECO:0000256" key="1">
    <source>
        <dbReference type="SAM" id="MobiDB-lite"/>
    </source>
</evidence>
<organism evidence="2 3">
    <name type="scientific">Pararge aegeria aegeria</name>
    <dbReference type="NCBI Taxonomy" id="348720"/>
    <lineage>
        <taxon>Eukaryota</taxon>
        <taxon>Metazoa</taxon>
        <taxon>Ecdysozoa</taxon>
        <taxon>Arthropoda</taxon>
        <taxon>Hexapoda</taxon>
        <taxon>Insecta</taxon>
        <taxon>Pterygota</taxon>
        <taxon>Neoptera</taxon>
        <taxon>Endopterygota</taxon>
        <taxon>Lepidoptera</taxon>
        <taxon>Glossata</taxon>
        <taxon>Ditrysia</taxon>
        <taxon>Papilionoidea</taxon>
        <taxon>Nymphalidae</taxon>
        <taxon>Satyrinae</taxon>
        <taxon>Satyrini</taxon>
        <taxon>Parargina</taxon>
        <taxon>Pararge</taxon>
    </lineage>
</organism>
<sequence>MASLRDARSELSVERERRVAAERDVCSARHAAEELRERAAARQRESDRLREENRRIREAAARDRDHATRLVALNEELRYKLRQKSQVVSLLAGGGYIERTPMRTRTSSGDSARSSSPPPDSPPSPAASPDPDSPPLPAVKGVVEKPDSVSWVLEIEETPEEMATSWVLEIEETPEEMATRLARRSSFRAAASPSGVKRRGGGSPGSGSPAPASPAPNASKLFRPGDLDFPPPPPPLKESAGEAIYIYDDRQY</sequence>